<evidence type="ECO:0000313" key="5">
    <source>
        <dbReference type="Proteomes" id="UP000053199"/>
    </source>
</evidence>
<evidence type="ECO:0000256" key="1">
    <source>
        <dbReference type="ARBA" id="ARBA00022729"/>
    </source>
</evidence>
<evidence type="ECO:0000313" key="4">
    <source>
        <dbReference type="EMBL" id="KSU76130.1"/>
    </source>
</evidence>
<dbReference type="InterPro" id="IPR043504">
    <property type="entry name" value="Peptidase_S1_PA_chymotrypsin"/>
</dbReference>
<dbReference type="OrthoDB" id="5121599at2"/>
<feature type="chain" id="PRO_5039669126" description="Peptidase" evidence="3">
    <location>
        <begin position="31"/>
        <end position="327"/>
    </location>
</feature>
<dbReference type="EMBL" id="LNQM01000004">
    <property type="protein sequence ID" value="KSU76130.1"/>
    <property type="molecule type" value="Genomic_DNA"/>
</dbReference>
<organism evidence="4 5">
    <name type="scientific">Pseudarthrobacter enclensis</name>
    <dbReference type="NCBI Taxonomy" id="993070"/>
    <lineage>
        <taxon>Bacteria</taxon>
        <taxon>Bacillati</taxon>
        <taxon>Actinomycetota</taxon>
        <taxon>Actinomycetes</taxon>
        <taxon>Micrococcales</taxon>
        <taxon>Micrococcaceae</taxon>
        <taxon>Pseudarthrobacter</taxon>
    </lineage>
</organism>
<dbReference type="PANTHER" id="PTHR15462">
    <property type="entry name" value="SERINE PROTEASE"/>
    <property type="match status" value="1"/>
</dbReference>
<reference evidence="4 5" key="1">
    <citation type="journal article" date="2014" name="Arch. Microbiol.">
        <title>Arthrobacter enclensis sp. nov., isolated from sediment sample.</title>
        <authorList>
            <person name="Dastager S.G."/>
            <person name="Liu Q."/>
            <person name="Tang S.K."/>
            <person name="Krishnamurthi S."/>
            <person name="Lee J.C."/>
            <person name="Li W.J."/>
        </authorList>
    </citation>
    <scope>NUCLEOTIDE SEQUENCE [LARGE SCALE GENOMIC DNA]</scope>
    <source>
        <strain evidence="4 5">NIO-1008</strain>
    </source>
</reference>
<dbReference type="RefSeq" id="WP_058268422.1">
    <property type="nucleotide sequence ID" value="NZ_FMAZ01000004.1"/>
</dbReference>
<evidence type="ECO:0008006" key="6">
    <source>
        <dbReference type="Google" id="ProtNLM"/>
    </source>
</evidence>
<comment type="caution">
    <text evidence="4">The sequence shown here is derived from an EMBL/GenBank/DDBJ whole genome shotgun (WGS) entry which is preliminary data.</text>
</comment>
<name>A0A0V8IN06_9MICC</name>
<evidence type="ECO:0000256" key="2">
    <source>
        <dbReference type="SAM" id="MobiDB-lite"/>
    </source>
</evidence>
<dbReference type="InterPro" id="IPR050966">
    <property type="entry name" value="Glutamyl_endopeptidase"/>
</dbReference>
<evidence type="ECO:0000256" key="3">
    <source>
        <dbReference type="SAM" id="SignalP"/>
    </source>
</evidence>
<feature type="region of interest" description="Disordered" evidence="2">
    <location>
        <begin position="80"/>
        <end position="101"/>
    </location>
</feature>
<dbReference type="Gene3D" id="2.40.10.10">
    <property type="entry name" value="Trypsin-like serine proteases"/>
    <property type="match status" value="2"/>
</dbReference>
<keyword evidence="5" id="KW-1185">Reference proteome</keyword>
<protein>
    <recommendedName>
        <fullName evidence="6">Peptidase</fullName>
    </recommendedName>
</protein>
<keyword evidence="1 3" id="KW-0732">Signal</keyword>
<dbReference type="InterPro" id="IPR009003">
    <property type="entry name" value="Peptidase_S1_PA"/>
</dbReference>
<dbReference type="SUPFAM" id="SSF50494">
    <property type="entry name" value="Trypsin-like serine proteases"/>
    <property type="match status" value="1"/>
</dbReference>
<accession>A0A0V8IN06</accession>
<gene>
    <name evidence="4" type="ORF">AS031_12265</name>
</gene>
<sequence length="327" mass="33662">MTSTRTLATSLMSLTTAALFALCSAGQATAAPASPDTKDVAGVSSAAVTDTSGADYWTPERMRSAIPADVLAKKAVERQKSNPAVLPEQAKGPETKIQGSAPQVQAKANASETPVSHIGKVFFTLGGTNYVCSANSVVSTNRNTVSTAGHCLNEGPGAFATKFTFVPAYLNGAAPYGKWTAKALYAPTQWSSSGSMEYDTGFAVMSQLNGQNLADVVGASGVSFNAARGLAYKAFGYPAASPFNGESLKSCSGTATNDPYNPQFNSQGIPCNMTGGSSGGPWFIGTSSSGYQNSVNSYGYGSKSTTMYGPYWGSVIQQAYNTASSAS</sequence>
<dbReference type="STRING" id="993070.AS031_12265"/>
<dbReference type="Proteomes" id="UP000053199">
    <property type="component" value="Unassembled WGS sequence"/>
</dbReference>
<proteinExistence type="predicted"/>
<dbReference type="AlphaFoldDB" id="A0A0V8IN06"/>
<feature type="signal peptide" evidence="3">
    <location>
        <begin position="1"/>
        <end position="30"/>
    </location>
</feature>